<dbReference type="AlphaFoldDB" id="A0AAQ3PU97"/>
<name>A0AAQ3PU97_PASNO</name>
<dbReference type="Proteomes" id="UP001341281">
    <property type="component" value="Chromosome 01"/>
</dbReference>
<evidence type="ECO:0000313" key="2">
    <source>
        <dbReference type="Proteomes" id="UP001341281"/>
    </source>
</evidence>
<protein>
    <submittedName>
        <fullName evidence="1">Uncharacterized protein</fullName>
    </submittedName>
</protein>
<sequence length="90" mass="9821">MPRHGHCSHKDTIVKKVGLDVEVVDVASHTTTPLNLDSLRLIDHGGKPAINGVVAFMGRWHSWGTKAVQEVAVFMRHKANCVRVAVSRGS</sequence>
<organism evidence="1 2">
    <name type="scientific">Paspalum notatum var. saurae</name>
    <dbReference type="NCBI Taxonomy" id="547442"/>
    <lineage>
        <taxon>Eukaryota</taxon>
        <taxon>Viridiplantae</taxon>
        <taxon>Streptophyta</taxon>
        <taxon>Embryophyta</taxon>
        <taxon>Tracheophyta</taxon>
        <taxon>Spermatophyta</taxon>
        <taxon>Magnoliopsida</taxon>
        <taxon>Liliopsida</taxon>
        <taxon>Poales</taxon>
        <taxon>Poaceae</taxon>
        <taxon>PACMAD clade</taxon>
        <taxon>Panicoideae</taxon>
        <taxon>Andropogonodae</taxon>
        <taxon>Paspaleae</taxon>
        <taxon>Paspalinae</taxon>
        <taxon>Paspalum</taxon>
    </lineage>
</organism>
<reference evidence="1 2" key="1">
    <citation type="submission" date="2024-02" db="EMBL/GenBank/DDBJ databases">
        <title>High-quality chromosome-scale genome assembly of Pensacola bahiagrass (Paspalum notatum Flugge var. saurae).</title>
        <authorList>
            <person name="Vega J.M."/>
            <person name="Podio M."/>
            <person name="Orjuela J."/>
            <person name="Siena L.A."/>
            <person name="Pessino S.C."/>
            <person name="Combes M.C."/>
            <person name="Mariac C."/>
            <person name="Albertini E."/>
            <person name="Pupilli F."/>
            <person name="Ortiz J.P.A."/>
            <person name="Leblanc O."/>
        </authorList>
    </citation>
    <scope>NUCLEOTIDE SEQUENCE [LARGE SCALE GENOMIC DNA]</scope>
    <source>
        <strain evidence="1">R1</strain>
        <tissue evidence="1">Leaf</tissue>
    </source>
</reference>
<keyword evidence="2" id="KW-1185">Reference proteome</keyword>
<evidence type="ECO:0000313" key="1">
    <source>
        <dbReference type="EMBL" id="WVZ52789.1"/>
    </source>
</evidence>
<gene>
    <name evidence="1" type="ORF">U9M48_003811</name>
</gene>
<dbReference type="EMBL" id="CP144745">
    <property type="protein sequence ID" value="WVZ52789.1"/>
    <property type="molecule type" value="Genomic_DNA"/>
</dbReference>
<proteinExistence type="predicted"/>
<accession>A0AAQ3PU97</accession>